<protein>
    <submittedName>
        <fullName evidence="1">Uncharacterized protein</fullName>
    </submittedName>
</protein>
<name>V4KJR4_EUTSA</name>
<accession>V4KJR4</accession>
<dbReference type="PANTHER" id="PTHR31260:SF39">
    <property type="entry name" value="BNAA09G28770D PROTEIN"/>
    <property type="match status" value="1"/>
</dbReference>
<evidence type="ECO:0000313" key="1">
    <source>
        <dbReference type="EMBL" id="ESQ31464.1"/>
    </source>
</evidence>
<proteinExistence type="predicted"/>
<organism evidence="1 2">
    <name type="scientific">Eutrema salsugineum</name>
    <name type="common">Saltwater cress</name>
    <name type="synonym">Sisymbrium salsugineum</name>
    <dbReference type="NCBI Taxonomy" id="72664"/>
    <lineage>
        <taxon>Eukaryota</taxon>
        <taxon>Viridiplantae</taxon>
        <taxon>Streptophyta</taxon>
        <taxon>Embryophyta</taxon>
        <taxon>Tracheophyta</taxon>
        <taxon>Spermatophyta</taxon>
        <taxon>Magnoliopsida</taxon>
        <taxon>eudicotyledons</taxon>
        <taxon>Gunneridae</taxon>
        <taxon>Pentapetalae</taxon>
        <taxon>rosids</taxon>
        <taxon>malvids</taxon>
        <taxon>Brassicales</taxon>
        <taxon>Brassicaceae</taxon>
        <taxon>Eutremeae</taxon>
        <taxon>Eutrema</taxon>
    </lineage>
</organism>
<dbReference type="Gramene" id="ESQ31464">
    <property type="protein sequence ID" value="ESQ31464"/>
    <property type="gene ID" value="EUTSA_v10004573mg"/>
</dbReference>
<reference evidence="1 2" key="1">
    <citation type="journal article" date="2013" name="Front. Plant Sci.">
        <title>The Reference Genome of the Halophytic Plant Eutrema salsugineum.</title>
        <authorList>
            <person name="Yang R."/>
            <person name="Jarvis D.E."/>
            <person name="Chen H."/>
            <person name="Beilstein M.A."/>
            <person name="Grimwood J."/>
            <person name="Jenkins J."/>
            <person name="Shu S."/>
            <person name="Prochnik S."/>
            <person name="Xin M."/>
            <person name="Ma C."/>
            <person name="Schmutz J."/>
            <person name="Wing R.A."/>
            <person name="Mitchell-Olds T."/>
            <person name="Schumaker K.S."/>
            <person name="Wang X."/>
        </authorList>
    </citation>
    <scope>NUCLEOTIDE SEQUENCE [LARGE SCALE GENOMIC DNA]</scope>
</reference>
<sequence length="330" mass="36999">MISEFRDAKSYSDALDASRKRLEKCGVFDLKGCDFTLGLQERICNKWFPCPGKVLLYAKMGLHRYNLLQGTKFQLIRVKKYILSIGSPVGSYYITLDAIAAGSSLQTFQTRVSEEEGGKFILTCKIARIRGETSHSKRVMYMGTSLPEWPPENPFEKCYLVKESELQDNDWIRLYLELAVATTTGRDCGLSNKLEIVKVAIDDALNAKNAIIYIRYNDLYKAELGKDSDRIAIVRRSFDEDTGCFMLVGQTQSSEIIPKNPSLVVANEDTGCLSLKGQNQFIKGFAENKRIKLNPTGLANQISSSLATCEDHQVANQHSSDVETARESMK</sequence>
<dbReference type="InterPro" id="IPR006462">
    <property type="entry name" value="MS5"/>
</dbReference>
<dbReference type="NCBIfam" id="TIGR01572">
    <property type="entry name" value="A_thl_para_3677"/>
    <property type="match status" value="1"/>
</dbReference>
<dbReference type="PANTHER" id="PTHR31260">
    <property type="entry name" value="CYSTATIN/MONELLIN SUPERFAMILY PROTEIN"/>
    <property type="match status" value="1"/>
</dbReference>
<dbReference type="Pfam" id="PF04776">
    <property type="entry name" value="protein_MS5"/>
    <property type="match status" value="1"/>
</dbReference>
<dbReference type="AlphaFoldDB" id="V4KJR4"/>
<dbReference type="EMBL" id="KI517748">
    <property type="protein sequence ID" value="ESQ31464.1"/>
    <property type="molecule type" value="Genomic_DNA"/>
</dbReference>
<dbReference type="Proteomes" id="UP000030689">
    <property type="component" value="Unassembled WGS sequence"/>
</dbReference>
<gene>
    <name evidence="1" type="ORF">EUTSA_v10004573mg</name>
</gene>
<keyword evidence="2" id="KW-1185">Reference proteome</keyword>
<evidence type="ECO:0000313" key="2">
    <source>
        <dbReference type="Proteomes" id="UP000030689"/>
    </source>
</evidence>